<name>L7LQ21_RHIPC</name>
<keyword evidence="1" id="KW-0732">Signal</keyword>
<accession>L7LQ21</accession>
<evidence type="ECO:0000256" key="1">
    <source>
        <dbReference type="SAM" id="SignalP"/>
    </source>
</evidence>
<dbReference type="Gene3D" id="2.40.128.20">
    <property type="match status" value="1"/>
</dbReference>
<dbReference type="InterPro" id="IPR012674">
    <property type="entry name" value="Calycin"/>
</dbReference>
<sequence>MRLFFLVILYFPVLSLLGLSSAGVPFWELEEFLHTARRIWIFASSGQPTYGGENVTCIYYRTRNLTNTSVSLLYQAVWNGTVHKKITVHAELLSGPPPSMKMTDWNGTNVTKELNYWNEYYWCAIFRVRLTDQPGVEPGCELHVQGPALAAFLRNGSAFTNCMSKYTDICGSEKAPIILVTEKCPNINKTDE</sequence>
<feature type="signal peptide" evidence="1">
    <location>
        <begin position="1"/>
        <end position="22"/>
    </location>
</feature>
<dbReference type="EMBL" id="GACK01011013">
    <property type="protein sequence ID" value="JAA54021.1"/>
    <property type="molecule type" value="mRNA"/>
</dbReference>
<evidence type="ECO:0000313" key="2">
    <source>
        <dbReference type="EMBL" id="JAA54021.1"/>
    </source>
</evidence>
<organism evidence="2">
    <name type="scientific">Rhipicephalus pulchellus</name>
    <name type="common">Yellow backed tick</name>
    <name type="synonym">Dermacentor pulchellus</name>
    <dbReference type="NCBI Taxonomy" id="72859"/>
    <lineage>
        <taxon>Eukaryota</taxon>
        <taxon>Metazoa</taxon>
        <taxon>Ecdysozoa</taxon>
        <taxon>Arthropoda</taxon>
        <taxon>Chelicerata</taxon>
        <taxon>Arachnida</taxon>
        <taxon>Acari</taxon>
        <taxon>Parasitiformes</taxon>
        <taxon>Ixodida</taxon>
        <taxon>Ixodoidea</taxon>
        <taxon>Ixodidae</taxon>
        <taxon>Rhipicephalinae</taxon>
        <taxon>Rhipicephalus</taxon>
        <taxon>Rhipicephalus</taxon>
    </lineage>
</organism>
<reference evidence="2" key="2">
    <citation type="journal article" date="2015" name="J. Proteomics">
        <title>Sexual differences in the sialomes of the zebra tick, Rhipicephalus pulchellus.</title>
        <authorList>
            <person name="Tan A.W."/>
            <person name="Francischetti I.M."/>
            <person name="Slovak M."/>
            <person name="Kini R.M."/>
            <person name="Ribeiro J.M."/>
        </authorList>
    </citation>
    <scope>NUCLEOTIDE SEQUENCE</scope>
    <source>
        <tissue evidence="2">Salivary gland</tissue>
    </source>
</reference>
<feature type="chain" id="PRO_5003980715" evidence="1">
    <location>
        <begin position="23"/>
        <end position="192"/>
    </location>
</feature>
<dbReference type="AlphaFoldDB" id="L7LQ21"/>
<dbReference type="SUPFAM" id="SSF50814">
    <property type="entry name" value="Lipocalins"/>
    <property type="match status" value="1"/>
</dbReference>
<protein>
    <submittedName>
        <fullName evidence="2">Putative group i salivary lipocalin</fullName>
    </submittedName>
</protein>
<reference evidence="2" key="1">
    <citation type="submission" date="2012-11" db="EMBL/GenBank/DDBJ databases">
        <authorList>
            <person name="Lucero-Rivera Y.E."/>
            <person name="Tovar-Ramirez D."/>
        </authorList>
    </citation>
    <scope>NUCLEOTIDE SEQUENCE</scope>
    <source>
        <tissue evidence="2">Salivary gland</tissue>
    </source>
</reference>
<proteinExistence type="evidence at transcript level"/>